<reference evidence="1 2" key="1">
    <citation type="submission" date="2014-04" db="EMBL/GenBank/DDBJ databases">
        <authorList>
            <consortium name="DOE Joint Genome Institute"/>
            <person name="Kuo A."/>
            <person name="Girlanda M."/>
            <person name="Perotto S."/>
            <person name="Kohler A."/>
            <person name="Nagy L.G."/>
            <person name="Floudas D."/>
            <person name="Copeland A."/>
            <person name="Barry K.W."/>
            <person name="Cichocki N."/>
            <person name="Veneault-Fourrey C."/>
            <person name="LaButti K."/>
            <person name="Lindquist E.A."/>
            <person name="Lipzen A."/>
            <person name="Lundell T."/>
            <person name="Morin E."/>
            <person name="Murat C."/>
            <person name="Sun H."/>
            <person name="Tunlid A."/>
            <person name="Henrissat B."/>
            <person name="Grigoriev I.V."/>
            <person name="Hibbett D.S."/>
            <person name="Martin F."/>
            <person name="Nordberg H.P."/>
            <person name="Cantor M.N."/>
            <person name="Hua S.X."/>
        </authorList>
    </citation>
    <scope>NUCLEOTIDE SEQUENCE [LARGE SCALE GENOMIC DNA]</scope>
    <source>
        <strain evidence="1 2">MUT 4182</strain>
    </source>
</reference>
<organism evidence="1 2">
    <name type="scientific">Tulasnella calospora MUT 4182</name>
    <dbReference type="NCBI Taxonomy" id="1051891"/>
    <lineage>
        <taxon>Eukaryota</taxon>
        <taxon>Fungi</taxon>
        <taxon>Dikarya</taxon>
        <taxon>Basidiomycota</taxon>
        <taxon>Agaricomycotina</taxon>
        <taxon>Agaricomycetes</taxon>
        <taxon>Cantharellales</taxon>
        <taxon>Tulasnellaceae</taxon>
        <taxon>Tulasnella</taxon>
    </lineage>
</organism>
<name>A0A0C3Q4A4_9AGAM</name>
<accession>A0A0C3Q4A4</accession>
<proteinExistence type="predicted"/>
<keyword evidence="2" id="KW-1185">Reference proteome</keyword>
<evidence type="ECO:0000313" key="1">
    <source>
        <dbReference type="EMBL" id="KIO17624.1"/>
    </source>
</evidence>
<dbReference type="Proteomes" id="UP000054248">
    <property type="component" value="Unassembled WGS sequence"/>
</dbReference>
<sequence>MRPRPVFYRHPCFEKGFLTPCTNYLLTPPPFDLYNWKTPWPLCLSSLLTYVIYPLASTKIPIFLLTNTPLYFGLISFPLTF</sequence>
<gene>
    <name evidence="1" type="ORF">M407DRAFT_170130</name>
</gene>
<reference evidence="2" key="2">
    <citation type="submission" date="2015-01" db="EMBL/GenBank/DDBJ databases">
        <title>Evolutionary Origins and Diversification of the Mycorrhizal Mutualists.</title>
        <authorList>
            <consortium name="DOE Joint Genome Institute"/>
            <consortium name="Mycorrhizal Genomics Consortium"/>
            <person name="Kohler A."/>
            <person name="Kuo A."/>
            <person name="Nagy L.G."/>
            <person name="Floudas D."/>
            <person name="Copeland A."/>
            <person name="Barry K.W."/>
            <person name="Cichocki N."/>
            <person name="Veneault-Fourrey C."/>
            <person name="LaButti K."/>
            <person name="Lindquist E.A."/>
            <person name="Lipzen A."/>
            <person name="Lundell T."/>
            <person name="Morin E."/>
            <person name="Murat C."/>
            <person name="Riley R."/>
            <person name="Ohm R."/>
            <person name="Sun H."/>
            <person name="Tunlid A."/>
            <person name="Henrissat B."/>
            <person name="Grigoriev I.V."/>
            <person name="Hibbett D.S."/>
            <person name="Martin F."/>
        </authorList>
    </citation>
    <scope>NUCLEOTIDE SEQUENCE [LARGE SCALE GENOMIC DNA]</scope>
    <source>
        <strain evidence="2">MUT 4182</strain>
    </source>
</reference>
<dbReference type="EMBL" id="KN823361">
    <property type="protein sequence ID" value="KIO17624.1"/>
    <property type="molecule type" value="Genomic_DNA"/>
</dbReference>
<dbReference type="AlphaFoldDB" id="A0A0C3Q4A4"/>
<evidence type="ECO:0000313" key="2">
    <source>
        <dbReference type="Proteomes" id="UP000054248"/>
    </source>
</evidence>
<protein>
    <submittedName>
        <fullName evidence="1">Uncharacterized protein</fullName>
    </submittedName>
</protein>
<dbReference type="HOGENOM" id="CLU_2575614_0_0_1"/>